<dbReference type="Proteomes" id="UP000504844">
    <property type="component" value="Chromosome"/>
</dbReference>
<organism evidence="1 2">
    <name type="scientific">Deefgea piscis</name>
    <dbReference type="NCBI Taxonomy" id="2739061"/>
    <lineage>
        <taxon>Bacteria</taxon>
        <taxon>Pseudomonadati</taxon>
        <taxon>Pseudomonadota</taxon>
        <taxon>Betaproteobacteria</taxon>
        <taxon>Neisseriales</taxon>
        <taxon>Chitinibacteraceae</taxon>
        <taxon>Deefgea</taxon>
    </lineage>
</organism>
<evidence type="ECO:0000313" key="2">
    <source>
        <dbReference type="Proteomes" id="UP000504844"/>
    </source>
</evidence>
<accession>A0A6M8SSA5</accession>
<gene>
    <name evidence="1" type="ORF">HQN60_09775</name>
</gene>
<proteinExistence type="predicted"/>
<protein>
    <submittedName>
        <fullName evidence="1">Uncharacterized protein</fullName>
    </submittedName>
</protein>
<evidence type="ECO:0000313" key="1">
    <source>
        <dbReference type="EMBL" id="QKJ66958.1"/>
    </source>
</evidence>
<dbReference type="KEGG" id="dee:HQN60_09775"/>
<sequence length="101" mass="11246">MRYLFMLSFFVLQPAMAMIWPWPMNGKVINYSILPVAVWDGEHGIYTLAAGTFSGKQSDIDHVFDFGSFRWCKIGPSTVIVNRQGEVESCPKWVSGPGAAS</sequence>
<dbReference type="EMBL" id="CP054143">
    <property type="protein sequence ID" value="QKJ66958.1"/>
    <property type="molecule type" value="Genomic_DNA"/>
</dbReference>
<dbReference type="RefSeq" id="WP_173533461.1">
    <property type="nucleotide sequence ID" value="NZ_CP054143.1"/>
</dbReference>
<dbReference type="AlphaFoldDB" id="A0A6M8SSA5"/>
<reference evidence="1 2" key="1">
    <citation type="submission" date="2020-05" db="EMBL/GenBank/DDBJ databases">
        <title>Complete genome sequence of Deefgea sp. D17.</title>
        <authorList>
            <person name="Bae J.-W."/>
            <person name="Han J.E."/>
        </authorList>
    </citation>
    <scope>NUCLEOTIDE SEQUENCE [LARGE SCALE GENOMIC DNA]</scope>
    <source>
        <strain evidence="1 2">D17</strain>
    </source>
</reference>
<name>A0A6M8SSA5_9NEIS</name>
<keyword evidence="2" id="KW-1185">Reference proteome</keyword>